<dbReference type="PANTHER" id="PTHR40903:SF1">
    <property type="entry name" value="HYPHALLY REGULATED CELL WALL PROTEIN 3"/>
    <property type="match status" value="1"/>
</dbReference>
<dbReference type="AlphaFoldDB" id="A0A2A2ICT3"/>
<evidence type="ECO:0000259" key="8">
    <source>
        <dbReference type="PROSITE" id="PS51849"/>
    </source>
</evidence>
<keyword evidence="4 7" id="KW-1133">Transmembrane helix</keyword>
<keyword evidence="2" id="KW-1003">Cell membrane</keyword>
<dbReference type="Pfam" id="PF23750">
    <property type="entry name" value="RsgI_M"/>
    <property type="match status" value="1"/>
</dbReference>
<feature type="compositionally biased region" description="Basic and acidic residues" evidence="6">
    <location>
        <begin position="330"/>
        <end position="340"/>
    </location>
</feature>
<feature type="compositionally biased region" description="Basic residues" evidence="6">
    <location>
        <begin position="367"/>
        <end position="378"/>
    </location>
</feature>
<keyword evidence="10" id="KW-1185">Reference proteome</keyword>
<evidence type="ECO:0000256" key="4">
    <source>
        <dbReference type="ARBA" id="ARBA00022989"/>
    </source>
</evidence>
<protein>
    <recommendedName>
        <fullName evidence="8">RsgI N-terminal anti-sigma domain-containing protein</fullName>
    </recommendedName>
</protein>
<evidence type="ECO:0000256" key="7">
    <source>
        <dbReference type="SAM" id="Phobius"/>
    </source>
</evidence>
<evidence type="ECO:0000256" key="5">
    <source>
        <dbReference type="ARBA" id="ARBA00023136"/>
    </source>
</evidence>
<feature type="region of interest" description="Disordered" evidence="6">
    <location>
        <begin position="248"/>
        <end position="422"/>
    </location>
</feature>
<organism evidence="9 10">
    <name type="scientific">Virgibacillus profundi</name>
    <dbReference type="NCBI Taxonomy" id="2024555"/>
    <lineage>
        <taxon>Bacteria</taxon>
        <taxon>Bacillati</taxon>
        <taxon>Bacillota</taxon>
        <taxon>Bacilli</taxon>
        <taxon>Bacillales</taxon>
        <taxon>Bacillaceae</taxon>
        <taxon>Virgibacillus</taxon>
    </lineage>
</organism>
<reference evidence="9 10" key="1">
    <citation type="submission" date="2017-08" db="EMBL/GenBank/DDBJ databases">
        <title>Virgibacillus indicus sp. nov. and Virgibacillus profoundi sp. nov, two moderately halophilic bacteria isolated from marine sediment by using the Microfluidic Streak Plate.</title>
        <authorList>
            <person name="Xu B."/>
            <person name="Hu B."/>
            <person name="Wang J."/>
            <person name="Zhu Y."/>
            <person name="Huang L."/>
            <person name="Du W."/>
            <person name="Huang Y."/>
        </authorList>
    </citation>
    <scope>NUCLEOTIDE SEQUENCE [LARGE SCALE GENOMIC DNA]</scope>
    <source>
        <strain evidence="9 10">IO3-P3-H5</strain>
    </source>
</reference>
<evidence type="ECO:0000256" key="2">
    <source>
        <dbReference type="ARBA" id="ARBA00022475"/>
    </source>
</evidence>
<dbReference type="PROSITE" id="PS51849">
    <property type="entry name" value="RSGI_N"/>
    <property type="match status" value="1"/>
</dbReference>
<sequence>MNKGIVMEKHKQFTIIMTKEGIFLKAIPIEHAQVGSEVVYEPLVYKKKAAFLFFPSKKMNAPVRLLSMVCILLLLALPFYFAMGKSNTYAYVNIDINPSIELEVNDELNVLSIRALNDDADLIVKQLTDYENEKMETVIEKIMAESEETGLINDSKNMLIGVSYTAEKKEELSVHKNIEHFFQKNNSEWEIATFDVPENIREQAEKNKKSMNEVMATTIIGKEKTPEDNKTWEASMNDEDRAIINSFYNTDKNHSESKSTDKETIKITPKKSNENQKENNSMIKERPKVDKVKKDITESKSIKEKSHPSELKKKNGEINSNGKNKGKNKNSNESKNNGKSEKHHKQKNKQSNNNGNDKNKGNNGNGNKHKKDNGKHKNSGNNGNNGKGNNGNNGKGNNGNGNNGNNGHGNNGNNGNGNNGRH</sequence>
<keyword evidence="5 7" id="KW-0472">Membrane</keyword>
<dbReference type="Proteomes" id="UP000218887">
    <property type="component" value="Unassembled WGS sequence"/>
</dbReference>
<evidence type="ECO:0000256" key="1">
    <source>
        <dbReference type="ARBA" id="ARBA00004162"/>
    </source>
</evidence>
<evidence type="ECO:0000313" key="9">
    <source>
        <dbReference type="EMBL" id="PAV29821.1"/>
    </source>
</evidence>
<feature type="compositionally biased region" description="Basic and acidic residues" evidence="6">
    <location>
        <begin position="251"/>
        <end position="316"/>
    </location>
</feature>
<proteinExistence type="predicted"/>
<gene>
    <name evidence="9" type="ORF">CIL05_10690</name>
</gene>
<dbReference type="InterPro" id="IPR055431">
    <property type="entry name" value="RsgI_M"/>
</dbReference>
<dbReference type="OrthoDB" id="9800626at2"/>
<evidence type="ECO:0000256" key="3">
    <source>
        <dbReference type="ARBA" id="ARBA00022692"/>
    </source>
</evidence>
<evidence type="ECO:0000256" key="6">
    <source>
        <dbReference type="SAM" id="MobiDB-lite"/>
    </source>
</evidence>
<feature type="compositionally biased region" description="Low complexity" evidence="6">
    <location>
        <begin position="349"/>
        <end position="366"/>
    </location>
</feature>
<feature type="compositionally biased region" description="Low complexity" evidence="6">
    <location>
        <begin position="317"/>
        <end position="329"/>
    </location>
</feature>
<name>A0A2A2ICT3_9BACI</name>
<feature type="compositionally biased region" description="Gly residues" evidence="6">
    <location>
        <begin position="383"/>
        <end position="422"/>
    </location>
</feature>
<dbReference type="GO" id="GO:0005886">
    <property type="term" value="C:plasma membrane"/>
    <property type="evidence" value="ECO:0007669"/>
    <property type="project" value="UniProtKB-SubCell"/>
</dbReference>
<evidence type="ECO:0000313" key="10">
    <source>
        <dbReference type="Proteomes" id="UP000218887"/>
    </source>
</evidence>
<feature type="domain" description="RsgI N-terminal anti-sigma" evidence="8">
    <location>
        <begin position="2"/>
        <end position="49"/>
    </location>
</feature>
<dbReference type="Pfam" id="PF12791">
    <property type="entry name" value="RsgI_N"/>
    <property type="match status" value="1"/>
</dbReference>
<keyword evidence="3 7" id="KW-0812">Transmembrane</keyword>
<accession>A0A2A2ICT3</accession>
<dbReference type="EMBL" id="NPOA01000006">
    <property type="protein sequence ID" value="PAV29821.1"/>
    <property type="molecule type" value="Genomic_DNA"/>
</dbReference>
<dbReference type="PANTHER" id="PTHR40903">
    <property type="entry name" value="GLYCINE-RICH CELL WALL STRUCTURAL PROTEIN 1-LIKE"/>
    <property type="match status" value="1"/>
</dbReference>
<comment type="caution">
    <text evidence="9">The sequence shown here is derived from an EMBL/GenBank/DDBJ whole genome shotgun (WGS) entry which is preliminary data.</text>
</comment>
<dbReference type="InterPro" id="IPR024449">
    <property type="entry name" value="Anti-sigma_RsgI_N"/>
</dbReference>
<feature type="transmembrane region" description="Helical" evidence="7">
    <location>
        <begin position="65"/>
        <end position="83"/>
    </location>
</feature>
<dbReference type="RefSeq" id="WP_095655522.1">
    <property type="nucleotide sequence ID" value="NZ_NPOA01000006.1"/>
</dbReference>
<comment type="subcellular location">
    <subcellularLocation>
        <location evidence="1">Cell membrane</location>
        <topology evidence="1">Single-pass membrane protein</topology>
    </subcellularLocation>
</comment>